<name>A0A1F5SLK1_9BACT</name>
<protein>
    <submittedName>
        <fullName evidence="1">Uncharacterized protein</fullName>
    </submittedName>
</protein>
<dbReference type="EMBL" id="MFGB01000007">
    <property type="protein sequence ID" value="OGF27550.1"/>
    <property type="molecule type" value="Genomic_DNA"/>
</dbReference>
<proteinExistence type="predicted"/>
<gene>
    <name evidence="1" type="ORF">A2227_01750</name>
</gene>
<evidence type="ECO:0000313" key="2">
    <source>
        <dbReference type="Proteomes" id="UP000178367"/>
    </source>
</evidence>
<accession>A0A1F5SLK1</accession>
<dbReference type="Proteomes" id="UP000178367">
    <property type="component" value="Unassembled WGS sequence"/>
</dbReference>
<evidence type="ECO:0000313" key="1">
    <source>
        <dbReference type="EMBL" id="OGF27550.1"/>
    </source>
</evidence>
<sequence length="94" mass="11098">MTEDITLITESDGTITLDGHSYVPINLWNKRPADNVKLILTALYTFEKKHPEFKIIHWHIEKQQVAINAMNEIYGLWVDHELREPDLKKEKENK</sequence>
<dbReference type="AlphaFoldDB" id="A0A1F5SLK1"/>
<organism evidence="1 2">
    <name type="scientific">Candidatus Falkowbacteria bacterium RIFOXYA2_FULL_47_19</name>
    <dbReference type="NCBI Taxonomy" id="1797994"/>
    <lineage>
        <taxon>Bacteria</taxon>
        <taxon>Candidatus Falkowiibacteriota</taxon>
    </lineage>
</organism>
<comment type="caution">
    <text evidence="1">The sequence shown here is derived from an EMBL/GenBank/DDBJ whole genome shotgun (WGS) entry which is preliminary data.</text>
</comment>
<reference evidence="1 2" key="1">
    <citation type="journal article" date="2016" name="Nat. Commun.">
        <title>Thousands of microbial genomes shed light on interconnected biogeochemical processes in an aquifer system.</title>
        <authorList>
            <person name="Anantharaman K."/>
            <person name="Brown C.T."/>
            <person name="Hug L.A."/>
            <person name="Sharon I."/>
            <person name="Castelle C.J."/>
            <person name="Probst A.J."/>
            <person name="Thomas B.C."/>
            <person name="Singh A."/>
            <person name="Wilkins M.J."/>
            <person name="Karaoz U."/>
            <person name="Brodie E.L."/>
            <person name="Williams K.H."/>
            <person name="Hubbard S.S."/>
            <person name="Banfield J.F."/>
        </authorList>
    </citation>
    <scope>NUCLEOTIDE SEQUENCE [LARGE SCALE GENOMIC DNA]</scope>
</reference>
<dbReference type="STRING" id="1797994.A2227_01750"/>